<gene>
    <name evidence="1" type="ORF">LCGC14_3037270</name>
</gene>
<protein>
    <submittedName>
        <fullName evidence="1">Uncharacterized protein</fullName>
    </submittedName>
</protein>
<accession>A0A0F8XDW2</accession>
<comment type="caution">
    <text evidence="1">The sequence shown here is derived from an EMBL/GenBank/DDBJ whole genome shotgun (WGS) entry which is preliminary data.</text>
</comment>
<proteinExistence type="predicted"/>
<dbReference type="AlphaFoldDB" id="A0A0F8XDW2"/>
<organism evidence="1">
    <name type="scientific">marine sediment metagenome</name>
    <dbReference type="NCBI Taxonomy" id="412755"/>
    <lineage>
        <taxon>unclassified sequences</taxon>
        <taxon>metagenomes</taxon>
        <taxon>ecological metagenomes</taxon>
    </lineage>
</organism>
<reference evidence="1" key="1">
    <citation type="journal article" date="2015" name="Nature">
        <title>Complex archaea that bridge the gap between prokaryotes and eukaryotes.</title>
        <authorList>
            <person name="Spang A."/>
            <person name="Saw J.H."/>
            <person name="Jorgensen S.L."/>
            <person name="Zaremba-Niedzwiedzka K."/>
            <person name="Martijn J."/>
            <person name="Lind A.E."/>
            <person name="van Eijk R."/>
            <person name="Schleper C."/>
            <person name="Guy L."/>
            <person name="Ettema T.J."/>
        </authorList>
    </citation>
    <scope>NUCLEOTIDE SEQUENCE</scope>
</reference>
<evidence type="ECO:0000313" key="1">
    <source>
        <dbReference type="EMBL" id="KKK59150.1"/>
    </source>
</evidence>
<sequence>MNKKLVFGILIASVLTISITMMSIVAEVSLPATPTITKAGTIDKATLIDDGATNTWNIIAVAKGNTLDYSAESAQLNGIGAVYGVFNGSHIWITGQHETVSEGLKNHDNVIDFQAHTHLVSLRNTSHCPYGFAYDTIFSTDTDNTSIVHDLKKDTSTIEFNGIPANKEVGDIVDKSLVCHKKDNGKDVGEYYVWEFYKGIGGALCIDFDTARSQDKLISQDAKTGGFVCP</sequence>
<name>A0A0F8XDW2_9ZZZZ</name>
<dbReference type="EMBL" id="LAZR01063622">
    <property type="protein sequence ID" value="KKK59150.1"/>
    <property type="molecule type" value="Genomic_DNA"/>
</dbReference>